<protein>
    <submittedName>
        <fullName evidence="3">Uncharacterized protein</fullName>
    </submittedName>
</protein>
<feature type="coiled-coil region" evidence="1">
    <location>
        <begin position="41"/>
        <end position="153"/>
    </location>
</feature>
<dbReference type="EMBL" id="HBGN01010798">
    <property type="protein sequence ID" value="CAD9322220.1"/>
    <property type="molecule type" value="Transcribed_RNA"/>
</dbReference>
<evidence type="ECO:0000256" key="2">
    <source>
        <dbReference type="SAM" id="MobiDB-lite"/>
    </source>
</evidence>
<feature type="compositionally biased region" description="Basic and acidic residues" evidence="2">
    <location>
        <begin position="397"/>
        <end position="407"/>
    </location>
</feature>
<feature type="region of interest" description="Disordered" evidence="2">
    <location>
        <begin position="373"/>
        <end position="407"/>
    </location>
</feature>
<feature type="coiled-coil region" evidence="1">
    <location>
        <begin position="194"/>
        <end position="235"/>
    </location>
</feature>
<proteinExistence type="predicted"/>
<sequence>MIDDMKKINNLLQSQFEHAARNSNAKYEEIEQSLHASVSDVKAKDKEITNLYRELEDLQEQLQKSKSLADSATDMNKSLEAELKLNERNHLNSSRENHEDVATNLKERQNLTAKAEQAESKHRGEMLAVKRNLEALALDKKKLEHDNVKLKSVVQQCHKSMEQMQKEFLELKLLSGDATARLNEKNNDTDALVNKKLAIELSKINAMNNETEKQLLDANVTIDALKRELQIAENRFSKLPPDANAAAAEKECEVPPKHDDISHVNIGAADTSSLLRMERDLRCKAEEIAAALAARAKSGFEKKDEEIAQLRMRLSSLTGGKEIGVRNSLNSGLDYLEDVHDLSLTDMKRERDEARNEAQEYKALAEDLHRVLYEQEHQTPAKMVPDNEASGRLSSKKSNEPDGHQSL</sequence>
<name>A0A6U3QL04_9STRA</name>
<keyword evidence="1" id="KW-0175">Coiled coil</keyword>
<feature type="coiled-coil region" evidence="1">
    <location>
        <begin position="344"/>
        <end position="371"/>
    </location>
</feature>
<gene>
    <name evidence="3" type="ORF">DBRI1063_LOCUS6912</name>
</gene>
<reference evidence="3" key="1">
    <citation type="submission" date="2021-01" db="EMBL/GenBank/DDBJ databases">
        <authorList>
            <person name="Corre E."/>
            <person name="Pelletier E."/>
            <person name="Niang G."/>
            <person name="Scheremetjew M."/>
            <person name="Finn R."/>
            <person name="Kale V."/>
            <person name="Holt S."/>
            <person name="Cochrane G."/>
            <person name="Meng A."/>
            <person name="Brown T."/>
            <person name="Cohen L."/>
        </authorList>
    </citation>
    <scope>NUCLEOTIDE SEQUENCE</scope>
    <source>
        <strain evidence="3">Pop2</strain>
    </source>
</reference>
<accession>A0A6U3QL04</accession>
<organism evidence="3">
    <name type="scientific">Ditylum brightwellii</name>
    <dbReference type="NCBI Taxonomy" id="49249"/>
    <lineage>
        <taxon>Eukaryota</taxon>
        <taxon>Sar</taxon>
        <taxon>Stramenopiles</taxon>
        <taxon>Ochrophyta</taxon>
        <taxon>Bacillariophyta</taxon>
        <taxon>Mediophyceae</taxon>
        <taxon>Lithodesmiophycidae</taxon>
        <taxon>Lithodesmiales</taxon>
        <taxon>Lithodesmiaceae</taxon>
        <taxon>Ditylum</taxon>
    </lineage>
</organism>
<dbReference type="AlphaFoldDB" id="A0A6U3QL04"/>
<evidence type="ECO:0000256" key="1">
    <source>
        <dbReference type="SAM" id="Coils"/>
    </source>
</evidence>
<evidence type="ECO:0000313" key="3">
    <source>
        <dbReference type="EMBL" id="CAD9322220.1"/>
    </source>
</evidence>